<dbReference type="InterPro" id="IPR000644">
    <property type="entry name" value="CBS_dom"/>
</dbReference>
<evidence type="ECO:0000313" key="15">
    <source>
        <dbReference type="EMBL" id="RGC42914.1"/>
    </source>
</evidence>
<dbReference type="EMBL" id="QVFD01000028">
    <property type="protein sequence ID" value="RGC42914.1"/>
    <property type="molecule type" value="Genomic_DNA"/>
</dbReference>
<comment type="subcellular location">
    <subcellularLocation>
        <location evidence="1">Cell membrane</location>
        <topology evidence="1">Multi-pass membrane protein</topology>
    </subcellularLocation>
</comment>
<feature type="domain" description="CBS" evidence="12">
    <location>
        <begin position="280"/>
        <end position="337"/>
    </location>
</feature>
<dbReference type="PANTHER" id="PTHR43099:SF2">
    <property type="entry name" value="UPF0053 PROTEIN YRKA"/>
    <property type="match status" value="1"/>
</dbReference>
<evidence type="ECO:0000256" key="10">
    <source>
        <dbReference type="PROSITE-ProRule" id="PRU01193"/>
    </source>
</evidence>
<dbReference type="InterPro" id="IPR044751">
    <property type="entry name" value="Ion_transp-like_CBS"/>
</dbReference>
<gene>
    <name evidence="14" type="ORF">DW070_15280</name>
    <name evidence="16" type="ORF">DW747_00495</name>
    <name evidence="15" type="ORF">DW747_16070</name>
</gene>
<dbReference type="Proteomes" id="UP000261231">
    <property type="component" value="Unassembled WGS sequence"/>
</dbReference>
<keyword evidence="18" id="KW-1185">Reference proteome</keyword>
<evidence type="ECO:0000256" key="1">
    <source>
        <dbReference type="ARBA" id="ARBA00004651"/>
    </source>
</evidence>
<accession>A0A3E2XQB7</accession>
<keyword evidence="6 10" id="KW-1133">Transmembrane helix</keyword>
<reference evidence="17 18" key="1">
    <citation type="submission" date="2018-08" db="EMBL/GenBank/DDBJ databases">
        <title>A genome reference for cultivated species of the human gut microbiota.</title>
        <authorList>
            <person name="Zou Y."/>
            <person name="Xue W."/>
            <person name="Luo G."/>
        </authorList>
    </citation>
    <scope>NUCLEOTIDE SEQUENCE [LARGE SCALE GENOMIC DNA]</scope>
    <source>
        <strain evidence="14 17">AF45-17</strain>
        <strain evidence="16 18">AM28-39</strain>
    </source>
</reference>
<evidence type="ECO:0000313" key="18">
    <source>
        <dbReference type="Proteomes" id="UP000261231"/>
    </source>
</evidence>
<dbReference type="GO" id="GO:0050660">
    <property type="term" value="F:flavin adenine dinucleotide binding"/>
    <property type="evidence" value="ECO:0007669"/>
    <property type="project" value="InterPro"/>
</dbReference>
<dbReference type="SUPFAM" id="SSF56176">
    <property type="entry name" value="FAD-binding/transporter-associated domain-like"/>
    <property type="match status" value="1"/>
</dbReference>
<dbReference type="EMBL" id="QVFD01000001">
    <property type="protein sequence ID" value="RGC51019.1"/>
    <property type="molecule type" value="Genomic_DNA"/>
</dbReference>
<dbReference type="RefSeq" id="WP_117529080.1">
    <property type="nucleotide sequence ID" value="NZ_JAQCWV010000002.1"/>
</dbReference>
<dbReference type="Pfam" id="PF00571">
    <property type="entry name" value="CBS"/>
    <property type="match status" value="2"/>
</dbReference>
<evidence type="ECO:0000313" key="14">
    <source>
        <dbReference type="EMBL" id="RGB74171.1"/>
    </source>
</evidence>
<feature type="transmembrane region" description="Helical" evidence="11">
    <location>
        <begin position="138"/>
        <end position="156"/>
    </location>
</feature>
<keyword evidence="5" id="KW-0677">Repeat</keyword>
<dbReference type="InterPro" id="IPR036318">
    <property type="entry name" value="FAD-bd_PCMH-like_sf"/>
</dbReference>
<feature type="domain" description="CNNM transmembrane" evidence="13">
    <location>
        <begin position="1"/>
        <end position="197"/>
    </location>
</feature>
<dbReference type="OrthoDB" id="9798188at2"/>
<dbReference type="AlphaFoldDB" id="A0A3E2XQB7"/>
<dbReference type="InterPro" id="IPR002550">
    <property type="entry name" value="CNNM"/>
</dbReference>
<dbReference type="CDD" id="cd04590">
    <property type="entry name" value="CBS_pair_CorC_HlyC_assoc"/>
    <property type="match status" value="1"/>
</dbReference>
<keyword evidence="8 10" id="KW-0472">Membrane</keyword>
<evidence type="ECO:0000256" key="3">
    <source>
        <dbReference type="ARBA" id="ARBA00022475"/>
    </source>
</evidence>
<feature type="transmembrane region" description="Helical" evidence="11">
    <location>
        <begin position="61"/>
        <end position="85"/>
    </location>
</feature>
<dbReference type="InterPro" id="IPR005170">
    <property type="entry name" value="Transptr-assoc_dom"/>
</dbReference>
<dbReference type="Gene3D" id="3.10.580.10">
    <property type="entry name" value="CBS-domain"/>
    <property type="match status" value="1"/>
</dbReference>
<evidence type="ECO:0000256" key="8">
    <source>
        <dbReference type="ARBA" id="ARBA00023136"/>
    </source>
</evidence>
<dbReference type="SUPFAM" id="SSF54631">
    <property type="entry name" value="CBS-domain pair"/>
    <property type="match status" value="1"/>
</dbReference>
<feature type="transmembrane region" description="Helical" evidence="11">
    <location>
        <begin position="97"/>
        <end position="118"/>
    </location>
</feature>
<dbReference type="PROSITE" id="PS51846">
    <property type="entry name" value="CNNM"/>
    <property type="match status" value="1"/>
</dbReference>
<dbReference type="EMBL" id="QVEP01000058">
    <property type="protein sequence ID" value="RGB74171.1"/>
    <property type="molecule type" value="Genomic_DNA"/>
</dbReference>
<dbReference type="PROSITE" id="PS51371">
    <property type="entry name" value="CBS"/>
    <property type="match status" value="2"/>
</dbReference>
<feature type="domain" description="CBS" evidence="12">
    <location>
        <begin position="216"/>
        <end position="277"/>
    </location>
</feature>
<dbReference type="Gene3D" id="3.30.465.10">
    <property type="match status" value="1"/>
</dbReference>
<comment type="caution">
    <text evidence="16">The sequence shown here is derived from an EMBL/GenBank/DDBJ whole genome shotgun (WGS) entry which is preliminary data.</text>
</comment>
<dbReference type="Pfam" id="PF03471">
    <property type="entry name" value="CorC_HlyC"/>
    <property type="match status" value="1"/>
</dbReference>
<name>A0A3E2XQB7_9FIRM</name>
<evidence type="ECO:0000313" key="17">
    <source>
        <dbReference type="Proteomes" id="UP000260773"/>
    </source>
</evidence>
<dbReference type="InterPro" id="IPR046342">
    <property type="entry name" value="CBS_dom_sf"/>
</dbReference>
<sequence length="435" mass="48445">MDSSDAMQLIVLIVLLALSAFFSSAETALTCVSKIRIRSLAEEGNKRACLVKELTDNPSKMLSAILIGNNIVNLSASSLSTMLATKMAAQLGAGANAATFVGLATGILTILILIFGEITPKSAATINAEKMALGDAVVIYWLTRILTPVIFIINHLSHGVMRLMGINPNAQAKTMTENELLTVIDVSHEDGVIESEEKEMITNVVDFGDSVASDVMVPRIDIEFMDVESSYEDVLAVFRRDKYSRVPVYEGNKDHVIGVLNLKDVFCYSDLPSNFSIRKILRRPYFTYEFKRISDLMVDMQKNSISMAMVLDEYGAVAGLITLEDLLEEIVGEIRDEYDEEEKDDIRKVNEHEYTVDGTTKLEDIDKLLDLHLESEDYDSIAGHMIHELGHIPTEGEYIDINGIRFTVMKMDKHRVADIDIRLPKAETEQSPSEH</sequence>
<dbReference type="FunFam" id="3.10.580.10:FF:000002">
    <property type="entry name" value="Magnesium/cobalt efflux protein CorC"/>
    <property type="match status" value="1"/>
</dbReference>
<keyword evidence="7 9" id="KW-0129">CBS domain</keyword>
<keyword evidence="3" id="KW-1003">Cell membrane</keyword>
<evidence type="ECO:0000256" key="9">
    <source>
        <dbReference type="PROSITE-ProRule" id="PRU00703"/>
    </source>
</evidence>
<dbReference type="GO" id="GO:0005886">
    <property type="term" value="C:plasma membrane"/>
    <property type="evidence" value="ECO:0007669"/>
    <property type="project" value="UniProtKB-SubCell"/>
</dbReference>
<dbReference type="InterPro" id="IPR051676">
    <property type="entry name" value="UPF0053_domain"/>
</dbReference>
<evidence type="ECO:0000256" key="6">
    <source>
        <dbReference type="ARBA" id="ARBA00022989"/>
    </source>
</evidence>
<organism evidence="16 18">
    <name type="scientific">Coprococcus catus</name>
    <dbReference type="NCBI Taxonomy" id="116085"/>
    <lineage>
        <taxon>Bacteria</taxon>
        <taxon>Bacillati</taxon>
        <taxon>Bacillota</taxon>
        <taxon>Clostridia</taxon>
        <taxon>Lachnospirales</taxon>
        <taxon>Lachnospiraceae</taxon>
        <taxon>Coprococcus</taxon>
    </lineage>
</organism>
<evidence type="ECO:0000256" key="4">
    <source>
        <dbReference type="ARBA" id="ARBA00022692"/>
    </source>
</evidence>
<evidence type="ECO:0000256" key="7">
    <source>
        <dbReference type="ARBA" id="ARBA00023122"/>
    </source>
</evidence>
<comment type="similarity">
    <text evidence="2">Belongs to the UPF0053 family.</text>
</comment>
<dbReference type="Pfam" id="PF01595">
    <property type="entry name" value="CNNM"/>
    <property type="match status" value="1"/>
</dbReference>
<evidence type="ECO:0000313" key="16">
    <source>
        <dbReference type="EMBL" id="RGC51019.1"/>
    </source>
</evidence>
<dbReference type="Proteomes" id="UP000260773">
    <property type="component" value="Unassembled WGS sequence"/>
</dbReference>
<evidence type="ECO:0000256" key="11">
    <source>
        <dbReference type="SAM" id="Phobius"/>
    </source>
</evidence>
<keyword evidence="4 10" id="KW-0812">Transmembrane</keyword>
<dbReference type="InterPro" id="IPR016169">
    <property type="entry name" value="FAD-bd_PCMH_sub2"/>
</dbReference>
<evidence type="ECO:0000256" key="2">
    <source>
        <dbReference type="ARBA" id="ARBA00006337"/>
    </source>
</evidence>
<dbReference type="PANTHER" id="PTHR43099">
    <property type="entry name" value="UPF0053 PROTEIN YRKA"/>
    <property type="match status" value="1"/>
</dbReference>
<evidence type="ECO:0000259" key="12">
    <source>
        <dbReference type="PROSITE" id="PS51371"/>
    </source>
</evidence>
<protein>
    <submittedName>
        <fullName evidence="16">HlyC/CorC family transporter</fullName>
    </submittedName>
</protein>
<proteinExistence type="inferred from homology"/>
<dbReference type="SMART" id="SM01091">
    <property type="entry name" value="CorC_HlyC"/>
    <property type="match status" value="1"/>
</dbReference>
<evidence type="ECO:0000259" key="13">
    <source>
        <dbReference type="PROSITE" id="PS51846"/>
    </source>
</evidence>
<evidence type="ECO:0000256" key="5">
    <source>
        <dbReference type="ARBA" id="ARBA00022737"/>
    </source>
</evidence>